<comment type="caution">
    <text evidence="2">The sequence shown here is derived from an EMBL/GenBank/DDBJ whole genome shotgun (WGS) entry which is preliminary data.</text>
</comment>
<evidence type="ECO:0000313" key="2">
    <source>
        <dbReference type="EMBL" id="RMI43029.1"/>
    </source>
</evidence>
<reference evidence="2 3" key="1">
    <citation type="submission" date="2018-10" db="EMBL/GenBank/DDBJ databases">
        <title>Isolation from soil.</title>
        <authorList>
            <person name="Hu J."/>
        </authorList>
    </citation>
    <scope>NUCLEOTIDE SEQUENCE [LARGE SCALE GENOMIC DNA]</scope>
    <source>
        <strain evidence="2 3">NEAU-Ht49</strain>
    </source>
</reference>
<dbReference type="AlphaFoldDB" id="A0A3M2LZY9"/>
<protein>
    <submittedName>
        <fullName evidence="2">Uncharacterized protein</fullName>
    </submittedName>
</protein>
<proteinExistence type="predicted"/>
<feature type="region of interest" description="Disordered" evidence="1">
    <location>
        <begin position="1"/>
        <end position="99"/>
    </location>
</feature>
<evidence type="ECO:0000313" key="3">
    <source>
        <dbReference type="Proteomes" id="UP000282674"/>
    </source>
</evidence>
<accession>A0A3M2LZY9</accession>
<feature type="compositionally biased region" description="Gly residues" evidence="1">
    <location>
        <begin position="1"/>
        <end position="11"/>
    </location>
</feature>
<keyword evidence="3" id="KW-1185">Reference proteome</keyword>
<organism evidence="2 3">
    <name type="scientific">Actinomadura harenae</name>
    <dbReference type="NCBI Taxonomy" id="2483351"/>
    <lineage>
        <taxon>Bacteria</taxon>
        <taxon>Bacillati</taxon>
        <taxon>Actinomycetota</taxon>
        <taxon>Actinomycetes</taxon>
        <taxon>Streptosporangiales</taxon>
        <taxon>Thermomonosporaceae</taxon>
        <taxon>Actinomadura</taxon>
    </lineage>
</organism>
<dbReference type="Proteomes" id="UP000282674">
    <property type="component" value="Unassembled WGS sequence"/>
</dbReference>
<evidence type="ECO:0000256" key="1">
    <source>
        <dbReference type="SAM" id="MobiDB-lite"/>
    </source>
</evidence>
<dbReference type="EMBL" id="RFFG01000028">
    <property type="protein sequence ID" value="RMI43029.1"/>
    <property type="molecule type" value="Genomic_DNA"/>
</dbReference>
<sequence length="99" mass="10393">MCDTPKGGGALGSTAPKSGSAGSEGMKAMGYRRRDRAPGEPRAGITSGVQKRDMESESVQVNEVLPSTDDRQAIGDGPSDAIVRAPRFRPNTGQCRTSR</sequence>
<gene>
    <name evidence="2" type="ORF">EBO15_17475</name>
</gene>
<name>A0A3M2LZY9_9ACTN</name>